<evidence type="ECO:0000313" key="3">
    <source>
        <dbReference type="Proteomes" id="UP001196870"/>
    </source>
</evidence>
<comment type="caution">
    <text evidence="2">The sequence shown here is derived from an EMBL/GenBank/DDBJ whole genome shotgun (WGS) entry which is preliminary data.</text>
</comment>
<reference evidence="3" key="1">
    <citation type="journal article" date="2021" name="Syst. Appl. Microbiol.">
        <title>Roseomonas hellenica sp. nov., isolated from roots of wild-growing Alkanna tinctoria.</title>
        <authorList>
            <person name="Rat A."/>
            <person name="Naranjo H.D."/>
            <person name="Lebbe L."/>
            <person name="Cnockaert M."/>
            <person name="Krigas N."/>
            <person name="Grigoriadou K."/>
            <person name="Maloupa E."/>
            <person name="Willems A."/>
        </authorList>
    </citation>
    <scope>NUCLEOTIDE SEQUENCE [LARGE SCALE GENOMIC DNA]</scope>
    <source>
        <strain evidence="3">LMG 31523</strain>
    </source>
</reference>
<accession>A0ABS5F7Q4</accession>
<dbReference type="PANTHER" id="PTHR37951">
    <property type="entry name" value="CYTOPLASMIC PROTEIN-RELATED"/>
    <property type="match status" value="1"/>
</dbReference>
<feature type="domain" description="ImpA N-terminal" evidence="1">
    <location>
        <begin position="26"/>
        <end position="146"/>
    </location>
</feature>
<evidence type="ECO:0000313" key="2">
    <source>
        <dbReference type="EMBL" id="MBR0668594.1"/>
    </source>
</evidence>
<dbReference type="Pfam" id="PF06812">
    <property type="entry name" value="ImpA_N"/>
    <property type="match status" value="2"/>
</dbReference>
<name>A0ABS5F7Q4_9PROT</name>
<dbReference type="Proteomes" id="UP001196870">
    <property type="component" value="Unassembled WGS sequence"/>
</dbReference>
<dbReference type="InterPro" id="IPR010657">
    <property type="entry name" value="ImpA_N"/>
</dbReference>
<evidence type="ECO:0000259" key="1">
    <source>
        <dbReference type="Pfam" id="PF06812"/>
    </source>
</evidence>
<organism evidence="2 3">
    <name type="scientific">Plastoroseomonas hellenica</name>
    <dbReference type="NCBI Taxonomy" id="2687306"/>
    <lineage>
        <taxon>Bacteria</taxon>
        <taxon>Pseudomonadati</taxon>
        <taxon>Pseudomonadota</taxon>
        <taxon>Alphaproteobacteria</taxon>
        <taxon>Acetobacterales</taxon>
        <taxon>Acetobacteraceae</taxon>
        <taxon>Plastoroseomonas</taxon>
    </lineage>
</organism>
<keyword evidence="3" id="KW-1185">Reference proteome</keyword>
<dbReference type="InterPro" id="IPR017740">
    <property type="entry name" value="TssA-like"/>
</dbReference>
<feature type="domain" description="ImpA N-terminal" evidence="1">
    <location>
        <begin position="325"/>
        <end position="448"/>
    </location>
</feature>
<sequence>MLALDHEDAAIMPLSVIDVPALLAPIGENGAGADLRVKDASLYWALRDARTAAREQERAVDRDDPWADREAALVAWREVKRLGILCLRERSKDFELAAWVTEALVRLDGLPGLRAGAELLSGLLDQYWESGFPRPDEEADEDARFEARLLPLDAMGGGSRGLSFDGLGTVLQPLRLLPLFRRADGSDVYLRDWNRAIRATYQSDSHRLWLLAKGVDDLAVLHVDAQADAETLRAFLADLTEARSAWGDVQDRAGERFMDQACGPREIVDALRQIQEEVRRALGPFAEVGSALIERRRRKEATTASVLANAVIDLPALLAPLGDDGGGLDLRIEHASLYWALRDARTAAREQERAFLDGHPDADRAASMAGWRDVKRLSILCLEKWSKDFEAAAWLTEALVRLDGLPGLAAGAELLSGLLDQYWDNGFPRADADAEHGAEFDNRRLPLEAMGDRSIGLGWGEGTIDQQLRLLPLFHRADGRPVLLSDWVAASDITFKHEEHRLLRIARGTDDLELLHARAQADTAPLHTLLDQLSVPSDALESLAAKAEVRFSLGSVGIHSIFYTLGSIQWAVGQALGPLADIGSRQWHANRSAELSDGAAHAPQGRSGDSA</sequence>
<dbReference type="RefSeq" id="WP_211856371.1">
    <property type="nucleotide sequence ID" value="NZ_JAAGBB010000062.1"/>
</dbReference>
<protein>
    <recommendedName>
        <fullName evidence="1">ImpA N-terminal domain-containing protein</fullName>
    </recommendedName>
</protein>
<dbReference type="EMBL" id="JAAGBB010000062">
    <property type="protein sequence ID" value="MBR0668594.1"/>
    <property type="molecule type" value="Genomic_DNA"/>
</dbReference>
<dbReference type="PANTHER" id="PTHR37951:SF1">
    <property type="entry name" value="TYPE VI SECRETION SYSTEM COMPONENT TSSA1"/>
    <property type="match status" value="1"/>
</dbReference>
<proteinExistence type="predicted"/>
<gene>
    <name evidence="2" type="ORF">GXW71_29855</name>
</gene>